<reference evidence="2 3" key="1">
    <citation type="submission" date="2018-10" db="EMBL/GenBank/DDBJ databases">
        <title>Sequencing the genomes of 1000 actinobacteria strains.</title>
        <authorList>
            <person name="Klenk H.-P."/>
        </authorList>
    </citation>
    <scope>NUCLEOTIDE SEQUENCE [LARGE SCALE GENOMIC DNA]</scope>
    <source>
        <strain evidence="2 3">DSM 17894</strain>
    </source>
</reference>
<sequence>MSNENSDQPGAAAGEHLTETSRPDTRQQPKPPKTQTMKATTAAKKLGVYLPATPAEFQEGPVTRDELDSLVANPPEWLATLRREGPHPRPEVARKLGITISGLARAGVDDVLTTAEIQDLLTEMPTWLSQERHNLAVVREEEQRVRERDAERAARREAEGR</sequence>
<comment type="caution">
    <text evidence="2">The sequence shown here is derived from an EMBL/GenBank/DDBJ whole genome shotgun (WGS) entry which is preliminary data.</text>
</comment>
<evidence type="ECO:0000313" key="2">
    <source>
        <dbReference type="EMBL" id="RKR75346.1"/>
    </source>
</evidence>
<dbReference type="EMBL" id="RBKS01000001">
    <property type="protein sequence ID" value="RKR75346.1"/>
    <property type="molecule type" value="Genomic_DNA"/>
</dbReference>
<dbReference type="InterPro" id="IPR046039">
    <property type="entry name" value="DUF5997"/>
</dbReference>
<dbReference type="Pfam" id="PF19460">
    <property type="entry name" value="DUF5997"/>
    <property type="match status" value="1"/>
</dbReference>
<accession>A0A495IJN2</accession>
<evidence type="ECO:0000256" key="1">
    <source>
        <dbReference type="SAM" id="MobiDB-lite"/>
    </source>
</evidence>
<proteinExistence type="predicted"/>
<keyword evidence="3" id="KW-1185">Reference proteome</keyword>
<dbReference type="Proteomes" id="UP000280008">
    <property type="component" value="Unassembled WGS sequence"/>
</dbReference>
<evidence type="ECO:0000313" key="3">
    <source>
        <dbReference type="Proteomes" id="UP000280008"/>
    </source>
</evidence>
<gene>
    <name evidence="2" type="ORF">C8E83_2491</name>
</gene>
<dbReference type="AlphaFoldDB" id="A0A495IJN2"/>
<feature type="region of interest" description="Disordered" evidence="1">
    <location>
        <begin position="139"/>
        <end position="161"/>
    </location>
</feature>
<feature type="region of interest" description="Disordered" evidence="1">
    <location>
        <begin position="1"/>
        <end position="40"/>
    </location>
</feature>
<organism evidence="2 3">
    <name type="scientific">Frondihabitans australicus</name>
    <dbReference type="NCBI Taxonomy" id="386892"/>
    <lineage>
        <taxon>Bacteria</taxon>
        <taxon>Bacillati</taxon>
        <taxon>Actinomycetota</taxon>
        <taxon>Actinomycetes</taxon>
        <taxon>Micrococcales</taxon>
        <taxon>Microbacteriaceae</taxon>
        <taxon>Frondihabitans</taxon>
    </lineage>
</organism>
<protein>
    <submittedName>
        <fullName evidence="2">Uncharacterized protein</fullName>
    </submittedName>
</protein>
<name>A0A495IJN2_9MICO</name>
<feature type="compositionally biased region" description="Basic and acidic residues" evidence="1">
    <location>
        <begin position="16"/>
        <end position="27"/>
    </location>
</feature>